<dbReference type="EMBL" id="PHWZ01000520">
    <property type="protein sequence ID" value="TEY37396.1"/>
    <property type="molecule type" value="Genomic_DNA"/>
</dbReference>
<evidence type="ECO:0000313" key="2">
    <source>
        <dbReference type="Proteomes" id="UP000297299"/>
    </source>
</evidence>
<protein>
    <submittedName>
        <fullName evidence="1">Uncharacterized protein</fullName>
    </submittedName>
</protein>
<keyword evidence="2" id="KW-1185">Reference proteome</keyword>
<comment type="caution">
    <text evidence="1">The sequence shown here is derived from an EMBL/GenBank/DDBJ whole genome shotgun (WGS) entry which is preliminary data.</text>
</comment>
<sequence>MSSSVGKRSNWELEREQMDGHGGIECYRGRSGEDIFSKWWRCGCSPTITVQVPYLAFPSQEVRDTNCSGSFCSQRTIYFKDPPVMSKDPEPTINSYTHYQMSSGTLIEYSSVR</sequence>
<reference evidence="1 2" key="1">
    <citation type="submission" date="2017-11" db="EMBL/GenBank/DDBJ databases">
        <title>Comparative genomics of Botrytis spp.</title>
        <authorList>
            <person name="Valero-Jimenez C.A."/>
            <person name="Tapia P."/>
            <person name="Veloso J."/>
            <person name="Silva-Moreno E."/>
            <person name="Staats M."/>
            <person name="Valdes J.H."/>
            <person name="Van Kan J.A.L."/>
        </authorList>
    </citation>
    <scope>NUCLEOTIDE SEQUENCE [LARGE SCALE GENOMIC DNA]</scope>
    <source>
        <strain evidence="1 2">MUCL2830</strain>
    </source>
</reference>
<accession>A0A4Y8CKS3</accession>
<proteinExistence type="predicted"/>
<dbReference type="AlphaFoldDB" id="A0A4Y8CKS3"/>
<organism evidence="1 2">
    <name type="scientific">Botryotinia calthae</name>
    <dbReference type="NCBI Taxonomy" id="38488"/>
    <lineage>
        <taxon>Eukaryota</taxon>
        <taxon>Fungi</taxon>
        <taxon>Dikarya</taxon>
        <taxon>Ascomycota</taxon>
        <taxon>Pezizomycotina</taxon>
        <taxon>Leotiomycetes</taxon>
        <taxon>Helotiales</taxon>
        <taxon>Sclerotiniaceae</taxon>
        <taxon>Botryotinia</taxon>
    </lineage>
</organism>
<gene>
    <name evidence="1" type="ORF">BOTCAL_0521g00010</name>
</gene>
<evidence type="ECO:0000313" key="1">
    <source>
        <dbReference type="EMBL" id="TEY37396.1"/>
    </source>
</evidence>
<name>A0A4Y8CKS3_9HELO</name>
<dbReference type="Proteomes" id="UP000297299">
    <property type="component" value="Unassembled WGS sequence"/>
</dbReference>